<gene>
    <name evidence="1" type="ORF">ACFOSU_17740</name>
</gene>
<name>A0ABV7EUY3_9GAMM</name>
<reference evidence="2" key="1">
    <citation type="journal article" date="2019" name="Int. J. Syst. Evol. Microbiol.">
        <title>The Global Catalogue of Microorganisms (GCM) 10K type strain sequencing project: providing services to taxonomists for standard genome sequencing and annotation.</title>
        <authorList>
            <consortium name="The Broad Institute Genomics Platform"/>
            <consortium name="The Broad Institute Genome Sequencing Center for Infectious Disease"/>
            <person name="Wu L."/>
            <person name="Ma J."/>
        </authorList>
    </citation>
    <scope>NUCLEOTIDE SEQUENCE [LARGE SCALE GENOMIC DNA]</scope>
    <source>
        <strain evidence="2">KCTC 52640</strain>
    </source>
</reference>
<accession>A0ABV7EUY3</accession>
<dbReference type="SUPFAM" id="SSF159270">
    <property type="entry name" value="YmcC-like"/>
    <property type="match status" value="1"/>
</dbReference>
<evidence type="ECO:0008006" key="3">
    <source>
        <dbReference type="Google" id="ProtNLM"/>
    </source>
</evidence>
<organism evidence="1 2">
    <name type="scientific">Salinisphaera aquimarina</name>
    <dbReference type="NCBI Taxonomy" id="2094031"/>
    <lineage>
        <taxon>Bacteria</taxon>
        <taxon>Pseudomonadati</taxon>
        <taxon>Pseudomonadota</taxon>
        <taxon>Gammaproteobacteria</taxon>
        <taxon>Salinisphaerales</taxon>
        <taxon>Salinisphaeraceae</taxon>
        <taxon>Salinisphaera</taxon>
    </lineage>
</organism>
<protein>
    <recommendedName>
        <fullName evidence="3">YjbF family lipoprotein</fullName>
    </recommendedName>
</protein>
<comment type="caution">
    <text evidence="1">The sequence shown here is derived from an EMBL/GenBank/DDBJ whole genome shotgun (WGS) entry which is preliminary data.</text>
</comment>
<dbReference type="InterPro" id="IPR023373">
    <property type="entry name" value="YmcC_sf"/>
</dbReference>
<evidence type="ECO:0000313" key="2">
    <source>
        <dbReference type="Proteomes" id="UP001595462"/>
    </source>
</evidence>
<dbReference type="PROSITE" id="PS51257">
    <property type="entry name" value="PROKAR_LIPOPROTEIN"/>
    <property type="match status" value="1"/>
</dbReference>
<dbReference type="RefSeq" id="WP_380691251.1">
    <property type="nucleotide sequence ID" value="NZ_JBHRSS010000008.1"/>
</dbReference>
<sequence length="234" mass="25590">MRTCAFIGTLKDRLRAVFLCVLGVCFLGVGLAGCSTNSANPLVSTLSSFLPGRADVSDRARDVSYASIDFGIGGRGGLLILSNISQGLTFWQTSRRETVVLRDGYLESSGGLVPELHMTRISGYAAGDKKTPWSGEINAPVHYTVTRSWTNADGETDSGRASADLVCAPGTVEKKLPLTTRALERCVETLSWERGKQTASVLWRDPENHRVWAAEVVAWPGSPLYEWRVARPWW</sequence>
<dbReference type="EMBL" id="JBHRSS010000008">
    <property type="protein sequence ID" value="MFC3105716.1"/>
    <property type="molecule type" value="Genomic_DNA"/>
</dbReference>
<evidence type="ECO:0000313" key="1">
    <source>
        <dbReference type="EMBL" id="MFC3105716.1"/>
    </source>
</evidence>
<dbReference type="Gene3D" id="2.40.360.10">
    <property type="entry name" value="YmcC-like"/>
    <property type="match status" value="1"/>
</dbReference>
<proteinExistence type="predicted"/>
<keyword evidence="2" id="KW-1185">Reference proteome</keyword>
<dbReference type="Proteomes" id="UP001595462">
    <property type="component" value="Unassembled WGS sequence"/>
</dbReference>